<comment type="caution">
    <text evidence="2">The sequence shown here is derived from an EMBL/GenBank/DDBJ whole genome shotgun (WGS) entry which is preliminary data.</text>
</comment>
<dbReference type="OMA" id="RNDWASD"/>
<feature type="compositionally biased region" description="Basic and acidic residues" evidence="1">
    <location>
        <begin position="146"/>
        <end position="159"/>
    </location>
</feature>
<feature type="region of interest" description="Disordered" evidence="1">
    <location>
        <begin position="76"/>
        <end position="159"/>
    </location>
</feature>
<sequence>MSMVDPNASKLSLPAFLKMLTSGNIAPSKAMAVAGKIYKTHNTPEKLGMLTDFSLESAGIEEKDLRKQVLAAVRKAGYKGKPSKASTAGGSSKGVSSAGKAGSSKSDGKTQRKRKRDDDLNDLLPSKPREEGDAYGSLEFNEILDEESRNDWASDGKKL</sequence>
<evidence type="ECO:0000313" key="2">
    <source>
        <dbReference type="EMBL" id="OJT04157.1"/>
    </source>
</evidence>
<organism evidence="2 3">
    <name type="scientific">Trametes pubescens</name>
    <name type="common">White-rot fungus</name>
    <dbReference type="NCBI Taxonomy" id="154538"/>
    <lineage>
        <taxon>Eukaryota</taxon>
        <taxon>Fungi</taxon>
        <taxon>Dikarya</taxon>
        <taxon>Basidiomycota</taxon>
        <taxon>Agaricomycotina</taxon>
        <taxon>Agaricomycetes</taxon>
        <taxon>Polyporales</taxon>
        <taxon>Polyporaceae</taxon>
        <taxon>Trametes</taxon>
    </lineage>
</organism>
<evidence type="ECO:0000313" key="3">
    <source>
        <dbReference type="Proteomes" id="UP000184267"/>
    </source>
</evidence>
<dbReference type="EMBL" id="MNAD01001558">
    <property type="protein sequence ID" value="OJT04157.1"/>
    <property type="molecule type" value="Genomic_DNA"/>
</dbReference>
<feature type="compositionally biased region" description="Low complexity" evidence="1">
    <location>
        <begin position="83"/>
        <end position="105"/>
    </location>
</feature>
<name>A0A1M2V9E5_TRAPU</name>
<keyword evidence="3" id="KW-1185">Reference proteome</keyword>
<proteinExistence type="predicted"/>
<reference evidence="2 3" key="1">
    <citation type="submission" date="2016-10" db="EMBL/GenBank/DDBJ databases">
        <title>Genome sequence of the basidiomycete white-rot fungus Trametes pubescens.</title>
        <authorList>
            <person name="Makela M.R."/>
            <person name="Granchi Z."/>
            <person name="Peng M."/>
            <person name="De Vries R.P."/>
            <person name="Grigoriev I."/>
            <person name="Riley R."/>
            <person name="Hilden K."/>
        </authorList>
    </citation>
    <scope>NUCLEOTIDE SEQUENCE [LARGE SCALE GENOMIC DNA]</scope>
    <source>
        <strain evidence="2 3">FBCC735</strain>
    </source>
</reference>
<dbReference type="OrthoDB" id="514070at2759"/>
<dbReference type="AlphaFoldDB" id="A0A1M2V9E5"/>
<dbReference type="Proteomes" id="UP000184267">
    <property type="component" value="Unassembled WGS sequence"/>
</dbReference>
<accession>A0A1M2V9E5</accession>
<protein>
    <submittedName>
        <fullName evidence="2">Uncharacterized protein</fullName>
    </submittedName>
</protein>
<gene>
    <name evidence="2" type="ORF">TRAPUB_5202</name>
</gene>
<evidence type="ECO:0000256" key="1">
    <source>
        <dbReference type="SAM" id="MobiDB-lite"/>
    </source>
</evidence>